<proteinExistence type="predicted"/>
<organism evidence="1 2">
    <name type="scientific">Saprolegnia diclina (strain VS20)</name>
    <dbReference type="NCBI Taxonomy" id="1156394"/>
    <lineage>
        <taxon>Eukaryota</taxon>
        <taxon>Sar</taxon>
        <taxon>Stramenopiles</taxon>
        <taxon>Oomycota</taxon>
        <taxon>Saprolegniomycetes</taxon>
        <taxon>Saprolegniales</taxon>
        <taxon>Saprolegniaceae</taxon>
        <taxon>Saprolegnia</taxon>
    </lineage>
</organism>
<dbReference type="EMBL" id="JH767177">
    <property type="protein sequence ID" value="EQC30261.1"/>
    <property type="molecule type" value="Genomic_DNA"/>
</dbReference>
<accession>T0Q6M2</accession>
<dbReference type="RefSeq" id="XP_008616393.1">
    <property type="nucleotide sequence ID" value="XM_008618171.1"/>
</dbReference>
<keyword evidence="2" id="KW-1185">Reference proteome</keyword>
<evidence type="ECO:0000313" key="2">
    <source>
        <dbReference type="Proteomes" id="UP000030762"/>
    </source>
</evidence>
<protein>
    <submittedName>
        <fullName evidence="1">Uncharacterized protein</fullName>
    </submittedName>
</protein>
<dbReference type="InterPro" id="IPR011990">
    <property type="entry name" value="TPR-like_helical_dom_sf"/>
</dbReference>
<name>T0Q6M2_SAPDV</name>
<dbReference type="STRING" id="1156394.T0Q6M2"/>
<dbReference type="SUPFAM" id="SSF48452">
    <property type="entry name" value="TPR-like"/>
    <property type="match status" value="1"/>
</dbReference>
<dbReference type="AlphaFoldDB" id="T0Q6M2"/>
<sequence length="697" mass="79467">MAPQGVYMAYFRHLINACGGAAKLTGLTTADVCHQFLMPLTKATELSVVDHLWRDPNTRHFVAEANWYVSHAWQYLFLETVDSLDAFFALQGIADEDAVLWFCVFNINQHGASMQPTATWLTTFEDALRDIGRLIMVMHPWHSPMVLRRSWCVFELYVATRVHARFEMAMAPQQRRQMLDDMLDGRGIRDMLGHIRSEASATSIPADRDAIFALVRAKTSFATLDRLVFATISHWIKETLRVHIEMLPSRQRRAQSWVRLGNLHEAETKWADAADAFATAVDLYTEVLGPEDDATLAASSQYVSMLAKLGRPVCEWEPRFQAILAAQEAKPENTQAVAATLYRFAVAYEDLRMAGRAIELYSACHEARVRLAGHLHPSTLETVVRLARTNTWAGDLTQADVWVREGMTIARRHGMTLHPTAVPLYSIHAAGAYSRGRPAQALRYISIAHAYYSRVFGADHEETLDATINVATSDRLLRRTRASLARLRQLRDTFPRRKDYPVAWAYTMFSFGATYYGARDMPAAFKYFELWFDLRHVGPISRAAPSMLYHALQYGDPTQNETKRWRKLRRYNASTDDRPETWPVRLCNGCHQPLRGACYGCEQCPKAAYHFFRHCVDSGDARAFCRHRPSVLRCVPPLSRYFLEERLRRFMGSHAAFAATLAAYDDYCTTHKVPNDEKLPRVLMGAAVHLRTWHPML</sequence>
<dbReference type="Proteomes" id="UP000030762">
    <property type="component" value="Unassembled WGS sequence"/>
</dbReference>
<reference evidence="1 2" key="1">
    <citation type="submission" date="2012-04" db="EMBL/GenBank/DDBJ databases">
        <title>The Genome Sequence of Saprolegnia declina VS20.</title>
        <authorList>
            <consortium name="The Broad Institute Genome Sequencing Platform"/>
            <person name="Russ C."/>
            <person name="Nusbaum C."/>
            <person name="Tyler B."/>
            <person name="van West P."/>
            <person name="Dieguez-Uribeondo J."/>
            <person name="de Bruijn I."/>
            <person name="Tripathy S."/>
            <person name="Jiang R."/>
            <person name="Young S.K."/>
            <person name="Zeng Q."/>
            <person name="Gargeya S."/>
            <person name="Fitzgerald M."/>
            <person name="Haas B."/>
            <person name="Abouelleil A."/>
            <person name="Alvarado L."/>
            <person name="Arachchi H.M."/>
            <person name="Berlin A."/>
            <person name="Chapman S.B."/>
            <person name="Goldberg J."/>
            <person name="Griggs A."/>
            <person name="Gujja S."/>
            <person name="Hansen M."/>
            <person name="Howarth C."/>
            <person name="Imamovic A."/>
            <person name="Larimer J."/>
            <person name="McCowen C."/>
            <person name="Montmayeur A."/>
            <person name="Murphy C."/>
            <person name="Neiman D."/>
            <person name="Pearson M."/>
            <person name="Priest M."/>
            <person name="Roberts A."/>
            <person name="Saif S."/>
            <person name="Shea T."/>
            <person name="Sisk P."/>
            <person name="Sykes S."/>
            <person name="Wortman J."/>
            <person name="Nusbaum C."/>
            <person name="Birren B."/>
        </authorList>
    </citation>
    <scope>NUCLEOTIDE SEQUENCE [LARGE SCALE GENOMIC DNA]</scope>
    <source>
        <strain evidence="1 2">VS20</strain>
    </source>
</reference>
<dbReference type="VEuPathDB" id="FungiDB:SDRG_12111"/>
<dbReference type="GeneID" id="19952838"/>
<dbReference type="Gene3D" id="1.25.40.10">
    <property type="entry name" value="Tetratricopeptide repeat domain"/>
    <property type="match status" value="1"/>
</dbReference>
<dbReference type="OrthoDB" id="549701at2759"/>
<dbReference type="InParanoid" id="T0Q6M2"/>
<evidence type="ECO:0000313" key="1">
    <source>
        <dbReference type="EMBL" id="EQC30261.1"/>
    </source>
</evidence>
<gene>
    <name evidence="1" type="ORF">SDRG_12111</name>
</gene>